<dbReference type="HAMAP" id="MF_00074">
    <property type="entry name" value="16SrRNA_methyltr_G"/>
    <property type="match status" value="1"/>
</dbReference>
<dbReference type="EC" id="2.1.1.-" evidence="6"/>
<comment type="subcellular location">
    <subcellularLocation>
        <location evidence="6">Cytoplasm</location>
    </subcellularLocation>
</comment>
<evidence type="ECO:0000256" key="3">
    <source>
        <dbReference type="ARBA" id="ARBA00022603"/>
    </source>
</evidence>
<feature type="binding site" evidence="6">
    <location>
        <begin position="124"/>
        <end position="125"/>
    </location>
    <ligand>
        <name>S-adenosyl-L-methionine</name>
        <dbReference type="ChEBI" id="CHEBI:59789"/>
    </ligand>
</feature>
<dbReference type="InParanoid" id="A0A7G1G9G1"/>
<dbReference type="GO" id="GO:0070043">
    <property type="term" value="F:rRNA (guanine-N7-)-methyltransferase activity"/>
    <property type="evidence" value="ECO:0007669"/>
    <property type="project" value="UniProtKB-UniRule"/>
</dbReference>
<dbReference type="PANTHER" id="PTHR31760">
    <property type="entry name" value="S-ADENOSYL-L-METHIONINE-DEPENDENT METHYLTRANSFERASES SUPERFAMILY PROTEIN"/>
    <property type="match status" value="1"/>
</dbReference>
<dbReference type="EMBL" id="AP018712">
    <property type="protein sequence ID" value="BBE30682.1"/>
    <property type="molecule type" value="Genomic_DNA"/>
</dbReference>
<evidence type="ECO:0000313" key="8">
    <source>
        <dbReference type="Proteomes" id="UP000516361"/>
    </source>
</evidence>
<keyword evidence="8" id="KW-1185">Reference proteome</keyword>
<organism evidence="7 8">
    <name type="scientific">Tepiditoga spiralis</name>
    <dbReference type="NCBI Taxonomy" id="2108365"/>
    <lineage>
        <taxon>Bacteria</taxon>
        <taxon>Thermotogati</taxon>
        <taxon>Thermotogota</taxon>
        <taxon>Thermotogae</taxon>
        <taxon>Petrotogales</taxon>
        <taxon>Petrotogaceae</taxon>
        <taxon>Tepiditoga</taxon>
    </lineage>
</organism>
<protein>
    <recommendedName>
        <fullName evidence="6">Ribosomal RNA small subunit methyltransferase G</fullName>
        <ecNumber evidence="6">2.1.1.-</ecNumber>
    </recommendedName>
    <alternativeName>
        <fullName evidence="6">16S rRNA 7-methylguanosine methyltransferase</fullName>
        <shortName evidence="6">16S rRNA m7G methyltransferase</shortName>
    </alternativeName>
</protein>
<comment type="caution">
    <text evidence="6">Lacks conserved residue(s) required for the propagation of feature annotation.</text>
</comment>
<comment type="similarity">
    <text evidence="6">Belongs to the methyltransferase superfamily. RNA methyltransferase RsmG family.</text>
</comment>
<dbReference type="InterPro" id="IPR003682">
    <property type="entry name" value="rRNA_ssu_MeTfrase_G"/>
</dbReference>
<reference evidence="7 8" key="1">
    <citation type="submission" date="2018-06" db="EMBL/GenBank/DDBJ databases">
        <title>Genome sequencing of Oceanotoga sp. sy52.</title>
        <authorList>
            <person name="Mori K."/>
        </authorList>
    </citation>
    <scope>NUCLEOTIDE SEQUENCE [LARGE SCALE GENOMIC DNA]</scope>
    <source>
        <strain evidence="8">sy52</strain>
    </source>
</reference>
<dbReference type="GO" id="GO:0005829">
    <property type="term" value="C:cytosol"/>
    <property type="evidence" value="ECO:0007669"/>
    <property type="project" value="TreeGrafter"/>
</dbReference>
<gene>
    <name evidence="6 7" type="primary">rsmG</name>
    <name evidence="7" type="ORF">OSSY52_08230</name>
</gene>
<dbReference type="Pfam" id="PF02527">
    <property type="entry name" value="GidB"/>
    <property type="match status" value="1"/>
</dbReference>
<proteinExistence type="inferred from homology"/>
<dbReference type="Gene3D" id="3.40.50.150">
    <property type="entry name" value="Vaccinia Virus protein VP39"/>
    <property type="match status" value="1"/>
</dbReference>
<dbReference type="KEGG" id="ocy:OSSY52_08230"/>
<dbReference type="AlphaFoldDB" id="A0A7G1G9G1"/>
<evidence type="ECO:0000256" key="4">
    <source>
        <dbReference type="ARBA" id="ARBA00022679"/>
    </source>
</evidence>
<dbReference type="PANTHER" id="PTHR31760:SF0">
    <property type="entry name" value="S-ADENOSYL-L-METHIONINE-DEPENDENT METHYLTRANSFERASES SUPERFAMILY PROTEIN"/>
    <property type="match status" value="1"/>
</dbReference>
<sequence>MILNKNNVNFLQSYDIPKEKQEKLIEYTKMLIEYKSNLTSIKDINKAFEYHIIDSLTPFLKITLNGKRFVDVGTGGGVPGIPLAICYPDINFFLVESIKKKTNALKIFKDVLNLDNVFIFNSRIEEFANNHKDEFDYGTCRALARADVALEYTVPLIKKFGKVFLYKGPAFKEEEKLFADKASQILKVIQKKIIEYSLSDKKRFLIEYEKYDETPNKYPRKTGIPLKRPLGGKI</sequence>
<dbReference type="FunCoup" id="A0A7G1G9G1">
    <property type="interactions" value="340"/>
</dbReference>
<evidence type="ECO:0000256" key="2">
    <source>
        <dbReference type="ARBA" id="ARBA00022552"/>
    </source>
</evidence>
<name>A0A7G1G9G1_9BACT</name>
<evidence type="ECO:0000256" key="5">
    <source>
        <dbReference type="ARBA" id="ARBA00022691"/>
    </source>
</evidence>
<keyword evidence="5 6" id="KW-0949">S-adenosyl-L-methionine</keyword>
<dbReference type="PIRSF" id="PIRSF003078">
    <property type="entry name" value="GidB"/>
    <property type="match status" value="1"/>
</dbReference>
<dbReference type="CDD" id="cd02440">
    <property type="entry name" value="AdoMet_MTases"/>
    <property type="match status" value="1"/>
</dbReference>
<feature type="binding site" evidence="6">
    <location>
        <position position="73"/>
    </location>
    <ligand>
        <name>S-adenosyl-L-methionine</name>
        <dbReference type="ChEBI" id="CHEBI:59789"/>
    </ligand>
</feature>
<evidence type="ECO:0000256" key="1">
    <source>
        <dbReference type="ARBA" id="ARBA00022490"/>
    </source>
</evidence>
<dbReference type="Proteomes" id="UP000516361">
    <property type="component" value="Chromosome"/>
</dbReference>
<dbReference type="InterPro" id="IPR029063">
    <property type="entry name" value="SAM-dependent_MTases_sf"/>
</dbReference>
<keyword evidence="3 6" id="KW-0489">Methyltransferase</keyword>
<evidence type="ECO:0000313" key="7">
    <source>
        <dbReference type="EMBL" id="BBE30682.1"/>
    </source>
</evidence>
<keyword evidence="1 6" id="KW-0963">Cytoplasm</keyword>
<dbReference type="RefSeq" id="WP_190615755.1">
    <property type="nucleotide sequence ID" value="NZ_AP018712.1"/>
</dbReference>
<evidence type="ECO:0000256" key="6">
    <source>
        <dbReference type="HAMAP-Rule" id="MF_00074"/>
    </source>
</evidence>
<keyword evidence="4 6" id="KW-0808">Transferase</keyword>
<dbReference type="SUPFAM" id="SSF53335">
    <property type="entry name" value="S-adenosyl-L-methionine-dependent methyltransferases"/>
    <property type="match status" value="1"/>
</dbReference>
<dbReference type="NCBIfam" id="TIGR00138">
    <property type="entry name" value="rsmG_gidB"/>
    <property type="match status" value="1"/>
</dbReference>
<feature type="binding site" evidence="6">
    <location>
        <position position="141"/>
    </location>
    <ligand>
        <name>S-adenosyl-L-methionine</name>
        <dbReference type="ChEBI" id="CHEBI:59789"/>
    </ligand>
</feature>
<comment type="function">
    <text evidence="6">Specifically methylates the N7 position of a guanine in 16S rRNA.</text>
</comment>
<keyword evidence="2 6" id="KW-0698">rRNA processing</keyword>
<accession>A0A7G1G9G1</accession>